<dbReference type="EMBL" id="FUKP01000032">
    <property type="protein sequence ID" value="SJN24419.1"/>
    <property type="molecule type" value="Genomic_DNA"/>
</dbReference>
<gene>
    <name evidence="1" type="ORF">FM125_05090</name>
</gene>
<evidence type="ECO:0000313" key="1">
    <source>
        <dbReference type="EMBL" id="SJN24419.1"/>
    </source>
</evidence>
<proteinExistence type="predicted"/>
<dbReference type="Proteomes" id="UP000196230">
    <property type="component" value="Unassembled WGS sequence"/>
</dbReference>
<sequence length="57" mass="6183">MNHGLHQHLGRRRAIDVAGGVVRDAVEGLCEDFIAKPGSLALERDGHEIDCVDQMSS</sequence>
<organism evidence="1 2">
    <name type="scientific">Micrococcus lylae</name>
    <dbReference type="NCBI Taxonomy" id="1273"/>
    <lineage>
        <taxon>Bacteria</taxon>
        <taxon>Bacillati</taxon>
        <taxon>Actinomycetota</taxon>
        <taxon>Actinomycetes</taxon>
        <taxon>Micrococcales</taxon>
        <taxon>Micrococcaceae</taxon>
        <taxon>Micrococcus</taxon>
    </lineage>
</organism>
<name>A0A1R4IXJ2_9MICC</name>
<dbReference type="AlphaFoldDB" id="A0A1R4IXJ2"/>
<protein>
    <submittedName>
        <fullName evidence="1">Uncharacterized protein</fullName>
    </submittedName>
</protein>
<evidence type="ECO:0000313" key="2">
    <source>
        <dbReference type="Proteomes" id="UP000196230"/>
    </source>
</evidence>
<reference evidence="1 2" key="1">
    <citation type="submission" date="2017-02" db="EMBL/GenBank/DDBJ databases">
        <authorList>
            <person name="Peterson S.W."/>
        </authorList>
    </citation>
    <scope>NUCLEOTIDE SEQUENCE [LARGE SCALE GENOMIC DNA]</scope>
    <source>
        <strain evidence="1 2">2B3F</strain>
    </source>
</reference>
<accession>A0A1R4IXJ2</accession>